<keyword evidence="1" id="KW-0227">DNA damage</keyword>
<evidence type="ECO:0000313" key="4">
    <source>
        <dbReference type="Proteomes" id="UP000000329"/>
    </source>
</evidence>
<reference evidence="3 4" key="1">
    <citation type="submission" date="2010-04" db="EMBL/GenBank/DDBJ databases">
        <title>The genome of Herbaspirillum seropedicae SmR1, an endophytic, nitrogen-fixing, plant-growth promoting beta-Proteobacteria.</title>
        <authorList>
            <person name="Pedrosa F.O."/>
            <person name="Monteiro R.A."/>
            <person name="Wassem R."/>
            <person name="Cruz L.M."/>
            <person name="Ayub R.A."/>
            <person name="Colauto N.B."/>
            <person name="Fernandez M.A."/>
            <person name="Fungaro M.H.P."/>
            <person name="Grisard E.C."/>
            <person name="Hungria M."/>
            <person name="Madeira H.M.F."/>
            <person name="Nodari R.O."/>
            <person name="Osaku C.A."/>
            <person name="Petzl-Erler M.L."/>
            <person name="Terenzi H."/>
            <person name="Vieira L.G.E."/>
            <person name="Almeida M.I.M."/>
            <person name="Alves L.R."/>
            <person name="Arantes O.M.N."/>
            <person name="Balsanelli E."/>
            <person name="Barcellos F.G."/>
            <person name="Baura V.A."/>
            <person name="Binde D.R."/>
            <person name="Campo R.J."/>
            <person name="Chubatsu L.S."/>
            <person name="Chueire L.M.O."/>
            <person name="Ciferri R.R."/>
            <person name="Correa L.C."/>
            <person name="da Conceicao Silva J.L."/>
            <person name="Dabul A.N.G."/>
            <person name="Dambros B.P."/>
            <person name="Faoro H."/>
            <person name="Favetti A."/>
            <person name="Friedermann G."/>
            <person name="Furlaneto M.C."/>
            <person name="Gasques L.S."/>
            <person name="Gimenes C.C.T."/>
            <person name="Gioppo N.M.R."/>
            <person name="Glienke-Blanco C."/>
            <person name="Godoy L.P."/>
            <person name="Guerra M.P."/>
            <person name="Karp S."/>
            <person name="Kava-Cordeiro V."/>
            <person name="Margarido V.P."/>
            <person name="Mathioni S.M."/>
            <person name="Menck-Soares M.A."/>
            <person name="Murace N.K."/>
            <person name="Nicolas M.F."/>
            <person name="Oliveira C.E.C."/>
            <person name="Pagnan N.A.B."/>
            <person name="Pamphile J.A."/>
            <person name="Patussi E.V."/>
            <person name="Pereira L.F.P."/>
            <person name="Pereira-Ferrari L."/>
            <person name="Pinto F.G.S."/>
            <person name="Precoma C."/>
            <person name="Prioli A.J."/>
            <person name="Prioli S.M.A.P."/>
            <person name="Raittz R.T."/>
            <person name="Ramos H.J.O."/>
            <person name="Ribeiro E.M.S.F."/>
            <person name="Rigo L.U."/>
            <person name="Rocha C.L.M.S.C."/>
            <person name="Rocha S.N."/>
            <person name="Santos K."/>
            <person name="Satori D."/>
            <person name="Silva A.G."/>
            <person name="Simao R.C.G."/>
            <person name="Soares M.A.M."/>
            <person name="Souza E.M."/>
            <person name="Steffens M.B.R."/>
            <person name="Steindel M."/>
            <person name="Tadra-Sfeir M.Z."/>
            <person name="Takahashi E.K."/>
            <person name="Torres R.A."/>
            <person name="Valle J.S."/>
            <person name="Vernal J.I."/>
            <person name="Vilas-Boas L.A."/>
            <person name="Watanabe M.A.E."/>
            <person name="Weiss V.A."/>
            <person name="Yates M.A."/>
            <person name="Souza E.M."/>
        </authorList>
    </citation>
    <scope>NUCLEOTIDE SEQUENCE [LARGE SCALE GENOMIC DNA]</scope>
    <source>
        <strain evidence="3 4">SmR1</strain>
    </source>
</reference>
<dbReference type="SUPFAM" id="SSF46767">
    <property type="entry name" value="Methylated DNA-protein cysteine methyltransferase, C-terminal domain"/>
    <property type="match status" value="1"/>
</dbReference>
<dbReference type="KEGG" id="hse:Hsero_0848"/>
<dbReference type="Proteomes" id="UP000000329">
    <property type="component" value="Chromosome"/>
</dbReference>
<dbReference type="CDD" id="cd06445">
    <property type="entry name" value="ATase"/>
    <property type="match status" value="1"/>
</dbReference>
<organism evidence="3 4">
    <name type="scientific">Herbaspirillum seropedicae (strain SmR1)</name>
    <dbReference type="NCBI Taxonomy" id="757424"/>
    <lineage>
        <taxon>Bacteria</taxon>
        <taxon>Pseudomonadati</taxon>
        <taxon>Pseudomonadota</taxon>
        <taxon>Betaproteobacteria</taxon>
        <taxon>Burkholderiales</taxon>
        <taxon>Oxalobacteraceae</taxon>
        <taxon>Herbaspirillum</taxon>
    </lineage>
</organism>
<evidence type="ECO:0000256" key="1">
    <source>
        <dbReference type="ARBA" id="ARBA00022763"/>
    </source>
</evidence>
<dbReference type="PANTHER" id="PTHR10815">
    <property type="entry name" value="METHYLATED-DNA--PROTEIN-CYSTEINE METHYLTRANSFERASE"/>
    <property type="match status" value="1"/>
</dbReference>
<name>D8J029_HERSS</name>
<dbReference type="PANTHER" id="PTHR10815:SF13">
    <property type="entry name" value="METHYLATED-DNA--PROTEIN-CYSTEINE METHYLTRANSFERASE"/>
    <property type="match status" value="1"/>
</dbReference>
<dbReference type="NCBIfam" id="TIGR00589">
    <property type="entry name" value="ogt"/>
    <property type="match status" value="1"/>
</dbReference>
<dbReference type="InterPro" id="IPR036388">
    <property type="entry name" value="WH-like_DNA-bd_sf"/>
</dbReference>
<accession>D8J029</accession>
<proteinExistence type="predicted"/>
<dbReference type="EMBL" id="CP002039">
    <property type="protein sequence ID" value="ADJ62366.1"/>
    <property type="molecule type" value="Genomic_DNA"/>
</dbReference>
<dbReference type="HOGENOM" id="CLU_000445_52_2_4"/>
<keyword evidence="4" id="KW-1185">Reference proteome</keyword>
<dbReference type="AlphaFoldDB" id="D8J029"/>
<keyword evidence="3" id="KW-0808">Transferase</keyword>
<dbReference type="GO" id="GO:0032259">
    <property type="term" value="P:methylation"/>
    <property type="evidence" value="ECO:0007669"/>
    <property type="project" value="UniProtKB-KW"/>
</dbReference>
<dbReference type="InterPro" id="IPR014048">
    <property type="entry name" value="MethylDNA_cys_MeTrfase_DNA-bd"/>
</dbReference>
<dbReference type="SUPFAM" id="SSF53155">
    <property type="entry name" value="Methylated DNA-protein cysteine methyltransferase domain"/>
    <property type="match status" value="1"/>
</dbReference>
<gene>
    <name evidence="3" type="primary">ogT</name>
    <name evidence="3" type="ordered locus">Hsero_0848</name>
</gene>
<dbReference type="Gene3D" id="1.10.10.10">
    <property type="entry name" value="Winged helix-like DNA-binding domain superfamily/Winged helix DNA-binding domain"/>
    <property type="match status" value="1"/>
</dbReference>
<dbReference type="Pfam" id="PF01035">
    <property type="entry name" value="DNA_binding_1"/>
    <property type="match status" value="1"/>
</dbReference>
<dbReference type="InterPro" id="IPR036631">
    <property type="entry name" value="MGMT_N_sf"/>
</dbReference>
<evidence type="ECO:0000313" key="3">
    <source>
        <dbReference type="EMBL" id="ADJ62366.1"/>
    </source>
</evidence>
<keyword evidence="3" id="KW-0489">Methyltransferase</keyword>
<feature type="domain" description="Methylated-DNA-[protein]-cysteine S-methyltransferase DNA binding" evidence="2">
    <location>
        <begin position="91"/>
        <end position="175"/>
    </location>
</feature>
<protein>
    <submittedName>
        <fullName evidence="3">Methylated-DNA-protein-cysteine S-methyltransferase protein</fullName>
        <ecNumber evidence="3">2.1.1.63</ecNumber>
    </submittedName>
</protein>
<dbReference type="eggNOG" id="COG0350">
    <property type="taxonomic scope" value="Bacteria"/>
</dbReference>
<evidence type="ECO:0000259" key="2">
    <source>
        <dbReference type="Pfam" id="PF01035"/>
    </source>
</evidence>
<dbReference type="EC" id="2.1.1.63" evidence="3"/>
<dbReference type="GO" id="GO:0003908">
    <property type="term" value="F:methylated-DNA-[protein]-cysteine S-methyltransferase activity"/>
    <property type="evidence" value="ECO:0007669"/>
    <property type="project" value="UniProtKB-EC"/>
</dbReference>
<dbReference type="InterPro" id="IPR036217">
    <property type="entry name" value="MethylDNA_cys_MeTrfase_DNAb"/>
</dbReference>
<dbReference type="GO" id="GO:0006281">
    <property type="term" value="P:DNA repair"/>
    <property type="evidence" value="ECO:0007669"/>
    <property type="project" value="InterPro"/>
</dbReference>
<dbReference type="STRING" id="757424.Hsero_0848"/>
<sequence>MPRLPCLLRLPMTQADSPLTALFSAVVHTPFGGMGVRTEAGALVEMVYLPPHYAEKDATDAVAAQAVQQITHYLADPAYRFDLPRLSVGSAFQQRVWQAIMAIPCGQVLTYGQVAKRIQSAPRAVGQACGANWYPLVIPCHRVTAAGGLGGFSHHDAEDGFHLEVKRWLLRHEGVAGY</sequence>